<evidence type="ECO:0000256" key="1">
    <source>
        <dbReference type="SAM" id="MobiDB-lite"/>
    </source>
</evidence>
<keyword evidence="3" id="KW-1185">Reference proteome</keyword>
<sequence>MQDWRDLALYVGAGHWQAGVVRPARRGGHRRCTSLQNRPGDIRPNPARRRGIQSSMPFSSILVVLLGDADWADFADVALRRGGRHVGRALEAGRTEFGD</sequence>
<feature type="region of interest" description="Disordered" evidence="1">
    <location>
        <begin position="27"/>
        <end position="51"/>
    </location>
</feature>
<reference evidence="2" key="1">
    <citation type="submission" date="2014-09" db="EMBL/GenBank/DDBJ databases">
        <title>Genome sequence of the luminous mushroom Mycena chlorophos for searching fungal bioluminescence genes.</title>
        <authorList>
            <person name="Tanaka Y."/>
            <person name="Kasuga D."/>
            <person name="Oba Y."/>
            <person name="Hase S."/>
            <person name="Sato K."/>
            <person name="Oba Y."/>
            <person name="Sakakibara Y."/>
        </authorList>
    </citation>
    <scope>NUCLEOTIDE SEQUENCE</scope>
</reference>
<gene>
    <name evidence="2" type="ORF">MCHLO_01061</name>
</gene>
<evidence type="ECO:0000313" key="2">
    <source>
        <dbReference type="EMBL" id="GAT43379.1"/>
    </source>
</evidence>
<dbReference type="EMBL" id="DF838909">
    <property type="protein sequence ID" value="GAT43379.1"/>
    <property type="molecule type" value="Genomic_DNA"/>
</dbReference>
<name>A0ABQ0KWQ1_MYCCL</name>
<proteinExistence type="predicted"/>
<dbReference type="Proteomes" id="UP000815677">
    <property type="component" value="Unassembled WGS sequence"/>
</dbReference>
<protein>
    <submittedName>
        <fullName evidence="2">Uncharacterized protein</fullName>
    </submittedName>
</protein>
<accession>A0ABQ0KWQ1</accession>
<evidence type="ECO:0000313" key="3">
    <source>
        <dbReference type="Proteomes" id="UP000815677"/>
    </source>
</evidence>
<organism evidence="2 3">
    <name type="scientific">Mycena chlorophos</name>
    <name type="common">Agaric fungus</name>
    <name type="synonym">Agaricus chlorophos</name>
    <dbReference type="NCBI Taxonomy" id="658473"/>
    <lineage>
        <taxon>Eukaryota</taxon>
        <taxon>Fungi</taxon>
        <taxon>Dikarya</taxon>
        <taxon>Basidiomycota</taxon>
        <taxon>Agaricomycotina</taxon>
        <taxon>Agaricomycetes</taxon>
        <taxon>Agaricomycetidae</taxon>
        <taxon>Agaricales</taxon>
        <taxon>Marasmiineae</taxon>
        <taxon>Mycenaceae</taxon>
        <taxon>Mycena</taxon>
    </lineage>
</organism>